<evidence type="ECO:0000256" key="1">
    <source>
        <dbReference type="ARBA" id="ARBA00004651"/>
    </source>
</evidence>
<dbReference type="InterPro" id="IPR002549">
    <property type="entry name" value="AI-2E-like"/>
</dbReference>
<evidence type="ECO:0000313" key="10">
    <source>
        <dbReference type="Proteomes" id="UP001469749"/>
    </source>
</evidence>
<dbReference type="EMBL" id="JBBMEK010000199">
    <property type="protein sequence ID" value="MEQ2366064.1"/>
    <property type="molecule type" value="Genomic_DNA"/>
</dbReference>
<keyword evidence="7 8" id="KW-0472">Membrane</keyword>
<evidence type="ECO:0000256" key="3">
    <source>
        <dbReference type="ARBA" id="ARBA00022448"/>
    </source>
</evidence>
<feature type="transmembrane region" description="Helical" evidence="8">
    <location>
        <begin position="44"/>
        <end position="66"/>
    </location>
</feature>
<dbReference type="Pfam" id="PF01594">
    <property type="entry name" value="AI-2E_transport"/>
    <property type="match status" value="1"/>
</dbReference>
<sequence length="361" mass="40200">GILFPFVLGGAIAFVINVPMSFLEKKIFGRVKKENKIVVKLARPISLLLTIVFAVGVIVLVMFGVIPQLTRTVGTLMVSIADFIPQMQSWIREFSHNNQEVMKLVDQVQFNSDQAIKWGISFLGNGAGNMMNTTMSALGSIVSGLATFFIAFSFACYVLFQKEKLHVQIRKVIFAFLPRKKADAFLKVCSLTYRTFANFLAGQCLEAVILGCMFVVILSIMRMPYALLIGILIAFTALIPIFGAFIGCAVGSFLIFMVSPEQAILFIIVFLVLQQIEGNLIYPHVVGESVGLPSIWVLAAVTIGGNLMGIVGMLVFIPLLSVFYTIFREFVYLRLKKKHIKQVTKTEIEEYTVEETRQTHE</sequence>
<reference evidence="9 10" key="1">
    <citation type="submission" date="2024-03" db="EMBL/GenBank/DDBJ databases">
        <title>Human intestinal bacterial collection.</title>
        <authorList>
            <person name="Pauvert C."/>
            <person name="Hitch T.C.A."/>
            <person name="Clavel T."/>
        </authorList>
    </citation>
    <scope>NUCLEOTIDE SEQUENCE [LARGE SCALE GENOMIC DNA]</scope>
    <source>
        <strain evidence="9 10">CLA-AA-H190</strain>
    </source>
</reference>
<name>A0ABV1B6L4_9FIRM</name>
<protein>
    <submittedName>
        <fullName evidence="9">AI-2E family transporter</fullName>
    </submittedName>
</protein>
<feature type="transmembrane region" description="Helical" evidence="8">
    <location>
        <begin position="137"/>
        <end position="160"/>
    </location>
</feature>
<keyword evidence="3" id="KW-0813">Transport</keyword>
<comment type="caution">
    <text evidence="9">The sequence shown here is derived from an EMBL/GenBank/DDBJ whole genome shotgun (WGS) entry which is preliminary data.</text>
</comment>
<keyword evidence="10" id="KW-1185">Reference proteome</keyword>
<evidence type="ECO:0000313" key="9">
    <source>
        <dbReference type="EMBL" id="MEQ2366064.1"/>
    </source>
</evidence>
<comment type="subcellular location">
    <subcellularLocation>
        <location evidence="1">Cell membrane</location>
        <topology evidence="1">Multi-pass membrane protein</topology>
    </subcellularLocation>
</comment>
<dbReference type="RefSeq" id="WP_349085713.1">
    <property type="nucleotide sequence ID" value="NZ_JBBMEK010000199.1"/>
</dbReference>
<feature type="transmembrane region" description="Helical" evidence="8">
    <location>
        <begin position="6"/>
        <end position="23"/>
    </location>
</feature>
<organism evidence="9 10">
    <name type="scientific">Coprococcus intestinihominis</name>
    <dbReference type="NCBI Taxonomy" id="3133154"/>
    <lineage>
        <taxon>Bacteria</taxon>
        <taxon>Bacillati</taxon>
        <taxon>Bacillota</taxon>
        <taxon>Clostridia</taxon>
        <taxon>Lachnospirales</taxon>
        <taxon>Lachnospiraceae</taxon>
        <taxon>Coprococcus</taxon>
    </lineage>
</organism>
<evidence type="ECO:0000256" key="8">
    <source>
        <dbReference type="SAM" id="Phobius"/>
    </source>
</evidence>
<keyword evidence="5 8" id="KW-0812">Transmembrane</keyword>
<feature type="non-terminal residue" evidence="9">
    <location>
        <position position="1"/>
    </location>
</feature>
<evidence type="ECO:0000256" key="2">
    <source>
        <dbReference type="ARBA" id="ARBA00009773"/>
    </source>
</evidence>
<dbReference type="PANTHER" id="PTHR21716:SF53">
    <property type="entry name" value="PERMEASE PERM-RELATED"/>
    <property type="match status" value="1"/>
</dbReference>
<dbReference type="Proteomes" id="UP001469749">
    <property type="component" value="Unassembled WGS sequence"/>
</dbReference>
<evidence type="ECO:0000256" key="4">
    <source>
        <dbReference type="ARBA" id="ARBA00022475"/>
    </source>
</evidence>
<dbReference type="PANTHER" id="PTHR21716">
    <property type="entry name" value="TRANSMEMBRANE PROTEIN"/>
    <property type="match status" value="1"/>
</dbReference>
<keyword evidence="6 8" id="KW-1133">Transmembrane helix</keyword>
<evidence type="ECO:0000256" key="7">
    <source>
        <dbReference type="ARBA" id="ARBA00023136"/>
    </source>
</evidence>
<keyword evidence="4" id="KW-1003">Cell membrane</keyword>
<gene>
    <name evidence="9" type="ORF">WMO25_13385</name>
</gene>
<evidence type="ECO:0000256" key="6">
    <source>
        <dbReference type="ARBA" id="ARBA00022989"/>
    </source>
</evidence>
<feature type="transmembrane region" description="Helical" evidence="8">
    <location>
        <begin position="294"/>
        <end position="327"/>
    </location>
</feature>
<feature type="transmembrane region" description="Helical" evidence="8">
    <location>
        <begin position="263"/>
        <end position="282"/>
    </location>
</feature>
<feature type="transmembrane region" description="Helical" evidence="8">
    <location>
        <begin position="227"/>
        <end position="256"/>
    </location>
</feature>
<proteinExistence type="inferred from homology"/>
<evidence type="ECO:0000256" key="5">
    <source>
        <dbReference type="ARBA" id="ARBA00022692"/>
    </source>
</evidence>
<comment type="similarity">
    <text evidence="2">Belongs to the autoinducer-2 exporter (AI-2E) (TC 2.A.86) family.</text>
</comment>
<accession>A0ABV1B6L4</accession>
<feature type="transmembrane region" description="Helical" evidence="8">
    <location>
        <begin position="196"/>
        <end position="221"/>
    </location>
</feature>